<accession>G2XDH5</accession>
<dbReference type="InParanoid" id="G2XDH5"/>
<sequence>MVSIIIHASYSDERLIQEFLNELFASDVSIMRKRGRFIINAPRALTESQISRLQRTVRVEHFDQGG</sequence>
<proteinExistence type="predicted"/>
<protein>
    <submittedName>
        <fullName evidence="1">Uncharacterized protein</fullName>
    </submittedName>
</protein>
<reference evidence="1 2" key="1">
    <citation type="submission" date="2008-03" db="EMBL/GenBank/DDBJ databases">
        <title>The Genome Sequence of Verticillium dahliae VdLs.17.</title>
        <authorList>
            <consortium name="The Broad Institute Genome Sequencing Platform"/>
            <person name="Ma L.-J.J."/>
            <person name="Klosterman S.J."/>
            <person name="Subbarao K."/>
            <person name="Dobinson K."/>
            <person name="Veronese P."/>
            <person name="Kang S."/>
            <person name="Gold S.E."/>
            <person name="Young S."/>
            <person name="Jaffe D."/>
            <person name="Gnerre S."/>
            <person name="Berlin A."/>
            <person name="Heiman D."/>
            <person name="Hepburn T."/>
            <person name="Sykes S."/>
            <person name="Alvarado L."/>
            <person name="Kodira C.D."/>
            <person name="Lander E."/>
            <person name="Galagan J."/>
            <person name="Nusbaum C."/>
            <person name="Birren B."/>
        </authorList>
    </citation>
    <scope>NUCLEOTIDE SEQUENCE [LARGE SCALE GENOMIC DNA]</scope>
    <source>
        <strain evidence="2">VdLs.17 / ATCC MYA-4575 / FGSC 10137</strain>
    </source>
</reference>
<dbReference type="HOGENOM" id="CLU_2833102_0_0_1"/>
<dbReference type="Proteomes" id="UP000001611">
    <property type="component" value="Chromosome 6"/>
</dbReference>
<dbReference type="EMBL" id="DS572713">
    <property type="protein sequence ID" value="EGY17043.1"/>
    <property type="molecule type" value="Genomic_DNA"/>
</dbReference>
<name>G2XDH5_VERDV</name>
<dbReference type="GeneID" id="20709670"/>
<dbReference type="SMR" id="G2XDH5"/>
<gene>
    <name evidence="1" type="ORF">VDAG_08207</name>
</gene>
<dbReference type="KEGG" id="vda:VDAG_08207"/>
<dbReference type="RefSeq" id="XP_009655879.1">
    <property type="nucleotide sequence ID" value="XM_009657584.1"/>
</dbReference>
<organism evidence="1 2">
    <name type="scientific">Verticillium dahliae (strain VdLs.17 / ATCC MYA-4575 / FGSC 10137)</name>
    <name type="common">Verticillium wilt</name>
    <dbReference type="NCBI Taxonomy" id="498257"/>
    <lineage>
        <taxon>Eukaryota</taxon>
        <taxon>Fungi</taxon>
        <taxon>Dikarya</taxon>
        <taxon>Ascomycota</taxon>
        <taxon>Pezizomycotina</taxon>
        <taxon>Sordariomycetes</taxon>
        <taxon>Hypocreomycetidae</taxon>
        <taxon>Glomerellales</taxon>
        <taxon>Plectosphaerellaceae</taxon>
        <taxon>Verticillium</taxon>
    </lineage>
</organism>
<evidence type="ECO:0000313" key="2">
    <source>
        <dbReference type="Proteomes" id="UP000001611"/>
    </source>
</evidence>
<dbReference type="AlphaFoldDB" id="G2XDH5"/>
<evidence type="ECO:0000313" key="1">
    <source>
        <dbReference type="EMBL" id="EGY17043.1"/>
    </source>
</evidence>
<keyword evidence="2" id="KW-1185">Reference proteome</keyword>